<gene>
    <name evidence="2" type="ORF">NDU88_000147</name>
</gene>
<dbReference type="Proteomes" id="UP001066276">
    <property type="component" value="Chromosome 2_2"/>
</dbReference>
<dbReference type="AlphaFoldDB" id="A0AAV7UPP5"/>
<keyword evidence="3" id="KW-1185">Reference proteome</keyword>
<feature type="region of interest" description="Disordered" evidence="1">
    <location>
        <begin position="27"/>
        <end position="97"/>
    </location>
</feature>
<evidence type="ECO:0000313" key="2">
    <source>
        <dbReference type="EMBL" id="KAJ1190828.1"/>
    </source>
</evidence>
<feature type="compositionally biased region" description="Basic and acidic residues" evidence="1">
    <location>
        <begin position="52"/>
        <end position="73"/>
    </location>
</feature>
<sequence>MPETVQGALTLITSNRRMVERLKAAWGTSDDHNKNPGWRSAAELRGGAAGESRARTMGKADKNQDKLQFDRRKSNSPAGDRAELGLTGGTGVSSGEEQDLRQILVAMQHSLTQDRW</sequence>
<name>A0AAV7UPP5_PLEWA</name>
<reference evidence="2" key="1">
    <citation type="journal article" date="2022" name="bioRxiv">
        <title>Sequencing and chromosome-scale assembly of the giantPleurodeles waltlgenome.</title>
        <authorList>
            <person name="Brown T."/>
            <person name="Elewa A."/>
            <person name="Iarovenko S."/>
            <person name="Subramanian E."/>
            <person name="Araus A.J."/>
            <person name="Petzold A."/>
            <person name="Susuki M."/>
            <person name="Suzuki K.-i.T."/>
            <person name="Hayashi T."/>
            <person name="Toyoda A."/>
            <person name="Oliveira C."/>
            <person name="Osipova E."/>
            <person name="Leigh N.D."/>
            <person name="Simon A."/>
            <person name="Yun M.H."/>
        </authorList>
    </citation>
    <scope>NUCLEOTIDE SEQUENCE</scope>
    <source>
        <strain evidence="2">20211129_DDA</strain>
        <tissue evidence="2">Liver</tissue>
    </source>
</reference>
<evidence type="ECO:0000256" key="1">
    <source>
        <dbReference type="SAM" id="MobiDB-lite"/>
    </source>
</evidence>
<comment type="caution">
    <text evidence="2">The sequence shown here is derived from an EMBL/GenBank/DDBJ whole genome shotgun (WGS) entry which is preliminary data.</text>
</comment>
<protein>
    <submittedName>
        <fullName evidence="2">Uncharacterized protein</fullName>
    </submittedName>
</protein>
<dbReference type="EMBL" id="JANPWB010000004">
    <property type="protein sequence ID" value="KAJ1190828.1"/>
    <property type="molecule type" value="Genomic_DNA"/>
</dbReference>
<proteinExistence type="predicted"/>
<evidence type="ECO:0000313" key="3">
    <source>
        <dbReference type="Proteomes" id="UP001066276"/>
    </source>
</evidence>
<organism evidence="2 3">
    <name type="scientific">Pleurodeles waltl</name>
    <name type="common">Iberian ribbed newt</name>
    <dbReference type="NCBI Taxonomy" id="8319"/>
    <lineage>
        <taxon>Eukaryota</taxon>
        <taxon>Metazoa</taxon>
        <taxon>Chordata</taxon>
        <taxon>Craniata</taxon>
        <taxon>Vertebrata</taxon>
        <taxon>Euteleostomi</taxon>
        <taxon>Amphibia</taxon>
        <taxon>Batrachia</taxon>
        <taxon>Caudata</taxon>
        <taxon>Salamandroidea</taxon>
        <taxon>Salamandridae</taxon>
        <taxon>Pleurodelinae</taxon>
        <taxon>Pleurodeles</taxon>
    </lineage>
</organism>
<accession>A0AAV7UPP5</accession>